<dbReference type="AlphaFoldDB" id="R6INH1"/>
<protein>
    <recommendedName>
        <fullName evidence="2">ATP-binding protein</fullName>
    </recommendedName>
</protein>
<dbReference type="STRING" id="1262914.BN533_01949"/>
<dbReference type="EMBL" id="CBDS010000102">
    <property type="protein sequence ID" value="CDB46936.1"/>
    <property type="molecule type" value="Genomic_DNA"/>
</dbReference>
<dbReference type="Pfam" id="PF13479">
    <property type="entry name" value="AAA_24"/>
    <property type="match status" value="1"/>
</dbReference>
<reference evidence="1" key="1">
    <citation type="submission" date="2012-11" db="EMBL/GenBank/DDBJ databases">
        <title>Dependencies among metagenomic species, viruses, plasmids and units of genetic variation.</title>
        <authorList>
            <person name="Nielsen H.B."/>
            <person name="Almeida M."/>
            <person name="Juncker A.S."/>
            <person name="Rasmussen S."/>
            <person name="Li J."/>
            <person name="Sunagawa S."/>
            <person name="Plichta D."/>
            <person name="Gautier L."/>
            <person name="Le Chatelier E."/>
            <person name="Peletier E."/>
            <person name="Bonde I."/>
            <person name="Nielsen T."/>
            <person name="Manichanh C."/>
            <person name="Arumugam M."/>
            <person name="Batto J."/>
            <person name="Santos M.B.Q.D."/>
            <person name="Blom N."/>
            <person name="Borruel N."/>
            <person name="Burgdorf K.S."/>
            <person name="Boumezbeur F."/>
            <person name="Casellas F."/>
            <person name="Dore J."/>
            <person name="Guarner F."/>
            <person name="Hansen T."/>
            <person name="Hildebrand F."/>
            <person name="Kaas R.S."/>
            <person name="Kennedy S."/>
            <person name="Kristiansen K."/>
            <person name="Kultima J.R."/>
            <person name="Leonard P."/>
            <person name="Levenez F."/>
            <person name="Lund O."/>
            <person name="Moumen B."/>
            <person name="Le Paslier D."/>
            <person name="Pons N."/>
            <person name="Pedersen O."/>
            <person name="Prifti E."/>
            <person name="Qin J."/>
            <person name="Raes J."/>
            <person name="Tap J."/>
            <person name="Tims S."/>
            <person name="Ussery D.W."/>
            <person name="Yamada T."/>
            <person name="MetaHit consortium"/>
            <person name="Renault P."/>
            <person name="Sicheritz-Ponten T."/>
            <person name="Bork P."/>
            <person name="Wang J."/>
            <person name="Brunak S."/>
            <person name="Ehrlich S.D."/>
        </authorList>
    </citation>
    <scope>NUCLEOTIDE SEQUENCE [LARGE SCALE GENOMIC DNA]</scope>
</reference>
<name>R6INH1_9FIRM</name>
<sequence>MKFQITRGLIVKPQKVVVYGPEGIGKTTFAADFPDPLFIDTEGSTNVYDVARLPAPTSWTMLLDEVREVIKNPTCCKTLVIDTIDWAEQLCVGHVCAKNGKNGIEDFGYGSGYIFVREEFGRFLNLLSDVIEVGINVVLTAHMQMRKFELPNEGGSFDRYELKLGKKTSSQTAPLVKEWADMLLFANYKTIVIAQDKDGKKCKAAGGERVMYTTHHPNWDAKNRQDLPEELPFDFKSIRGCLVYSNTEALQPVSQPVVMQSETVAAPVASATAIIDTPSGLISVDPALIPVTASDDTVTVQTSEVIPSCVPKALADLMALEGVTLAEIQKVVAQRGYYPEGTPFENYAEDFVQGCLIGAWPNVFALIKENREIPF</sequence>
<dbReference type="InterPro" id="IPR027417">
    <property type="entry name" value="P-loop_NTPase"/>
</dbReference>
<organism evidence="1">
    <name type="scientific">Phascolarctobacterium faecium</name>
    <dbReference type="NCBI Taxonomy" id="33025"/>
    <lineage>
        <taxon>Bacteria</taxon>
        <taxon>Bacillati</taxon>
        <taxon>Bacillota</taxon>
        <taxon>Negativicutes</taxon>
        <taxon>Acidaminococcales</taxon>
        <taxon>Acidaminococcaceae</taxon>
        <taxon>Phascolarctobacterium</taxon>
    </lineage>
</organism>
<dbReference type="SUPFAM" id="SSF52540">
    <property type="entry name" value="P-loop containing nucleoside triphosphate hydrolases"/>
    <property type="match status" value="1"/>
</dbReference>
<dbReference type="RefSeq" id="WP_021718849.1">
    <property type="nucleotide sequence ID" value="NZ_DBFJLF010000084.1"/>
</dbReference>
<accession>R6INH1</accession>
<dbReference type="eggNOG" id="ENOG502Z7T2">
    <property type="taxonomic scope" value="Bacteria"/>
</dbReference>
<evidence type="ECO:0000313" key="1">
    <source>
        <dbReference type="EMBL" id="CDB46936.1"/>
    </source>
</evidence>
<comment type="caution">
    <text evidence="1">The sequence shown here is derived from an EMBL/GenBank/DDBJ whole genome shotgun (WGS) entry which is preliminary data.</text>
</comment>
<evidence type="ECO:0008006" key="2">
    <source>
        <dbReference type="Google" id="ProtNLM"/>
    </source>
</evidence>
<gene>
    <name evidence="1" type="ORF">BN533_01949</name>
</gene>
<proteinExistence type="predicted"/>
<dbReference type="HOGENOM" id="CLU_061766_0_0_9"/>